<feature type="transmembrane region" description="Helical" evidence="5">
    <location>
        <begin position="110"/>
        <end position="129"/>
    </location>
</feature>
<dbReference type="InterPro" id="IPR044880">
    <property type="entry name" value="NCX_ion-bd_dom_sf"/>
</dbReference>
<dbReference type="Proteomes" id="UP000188174">
    <property type="component" value="Chromosome"/>
</dbReference>
<feature type="transmembrane region" description="Helical" evidence="5">
    <location>
        <begin position="295"/>
        <end position="313"/>
    </location>
</feature>
<accession>A0ABM6I2T9</accession>
<evidence type="ECO:0000256" key="1">
    <source>
        <dbReference type="ARBA" id="ARBA00004141"/>
    </source>
</evidence>
<dbReference type="EMBL" id="CP019630">
    <property type="protein sequence ID" value="AQQ04685.1"/>
    <property type="molecule type" value="Genomic_DNA"/>
</dbReference>
<evidence type="ECO:0000256" key="3">
    <source>
        <dbReference type="ARBA" id="ARBA00022989"/>
    </source>
</evidence>
<feature type="domain" description="Sodium/calcium exchanger membrane region" evidence="6">
    <location>
        <begin position="194"/>
        <end position="340"/>
    </location>
</feature>
<evidence type="ECO:0000313" key="7">
    <source>
        <dbReference type="EMBL" id="AQQ04685.1"/>
    </source>
</evidence>
<reference evidence="7 8" key="1">
    <citation type="submission" date="2017-02" db="EMBL/GenBank/DDBJ databases">
        <authorList>
            <person name="Jeong S."/>
        </authorList>
    </citation>
    <scope>NUCLEOTIDE SEQUENCE [LARGE SCALE GENOMIC DNA]</scope>
    <source>
        <strain evidence="7 8">RMAR6-6</strain>
    </source>
</reference>
<feature type="transmembrane region" description="Helical" evidence="5">
    <location>
        <begin position="257"/>
        <end position="275"/>
    </location>
</feature>
<evidence type="ECO:0000313" key="8">
    <source>
        <dbReference type="Proteomes" id="UP000188174"/>
    </source>
</evidence>
<dbReference type="InterPro" id="IPR004837">
    <property type="entry name" value="NaCa_Exmemb"/>
</dbReference>
<feature type="transmembrane region" description="Helical" evidence="5">
    <location>
        <begin position="193"/>
        <end position="212"/>
    </location>
</feature>
<feature type="transmembrane region" description="Helical" evidence="5">
    <location>
        <begin position="224"/>
        <end position="250"/>
    </location>
</feature>
<keyword evidence="3 5" id="KW-1133">Transmembrane helix</keyword>
<comment type="subcellular location">
    <subcellularLocation>
        <location evidence="1">Membrane</location>
        <topology evidence="1">Multi-pass membrane protein</topology>
    </subcellularLocation>
</comment>
<feature type="transmembrane region" description="Helical" evidence="5">
    <location>
        <begin position="322"/>
        <end position="342"/>
    </location>
</feature>
<evidence type="ECO:0000256" key="2">
    <source>
        <dbReference type="ARBA" id="ARBA00022692"/>
    </source>
</evidence>
<organism evidence="7 8">
    <name type="scientific">Roseibium algicola</name>
    <dbReference type="NCBI Taxonomy" id="2857014"/>
    <lineage>
        <taxon>Bacteria</taxon>
        <taxon>Pseudomonadati</taxon>
        <taxon>Pseudomonadota</taxon>
        <taxon>Alphaproteobacteria</taxon>
        <taxon>Hyphomicrobiales</taxon>
        <taxon>Stappiaceae</taxon>
        <taxon>Roseibium</taxon>
    </lineage>
</organism>
<feature type="transmembrane region" description="Helical" evidence="5">
    <location>
        <begin position="42"/>
        <end position="69"/>
    </location>
</feature>
<protein>
    <submittedName>
        <fullName evidence="7">Cation transporter</fullName>
    </submittedName>
</protein>
<evidence type="ECO:0000256" key="5">
    <source>
        <dbReference type="SAM" id="Phobius"/>
    </source>
</evidence>
<feature type="transmembrane region" description="Helical" evidence="5">
    <location>
        <begin position="135"/>
        <end position="157"/>
    </location>
</feature>
<feature type="transmembrane region" description="Helical" evidence="5">
    <location>
        <begin position="75"/>
        <end position="98"/>
    </location>
</feature>
<feature type="transmembrane region" description="Helical" evidence="5">
    <location>
        <begin position="6"/>
        <end position="30"/>
    </location>
</feature>
<evidence type="ECO:0000256" key="4">
    <source>
        <dbReference type="ARBA" id="ARBA00023136"/>
    </source>
</evidence>
<evidence type="ECO:0000259" key="6">
    <source>
        <dbReference type="Pfam" id="PF01699"/>
    </source>
</evidence>
<proteinExistence type="predicted"/>
<feature type="domain" description="Sodium/calcium exchanger membrane region" evidence="6">
    <location>
        <begin position="11"/>
        <end position="131"/>
    </location>
</feature>
<dbReference type="Pfam" id="PF01699">
    <property type="entry name" value="Na_Ca_ex"/>
    <property type="match status" value="2"/>
</dbReference>
<dbReference type="RefSeq" id="WP_077291611.1">
    <property type="nucleotide sequence ID" value="NZ_CP019630.1"/>
</dbReference>
<name>A0ABM6I2T9_9HYPH</name>
<sequence length="343" mass="35563">MGFDSLPLWVLLALFAGAGGVILVCGVHLTGQADRIADRTGLGEALVGGVLLGAATSLSGTVVSVTAALDGRASLAFSNAVGGIAAQTAFLAIADIVYRRGNLEHVAADVSSLFQCALLMLLLAIPLVAYTTPEITLLGVHPASYALVIVYGSGLLAQRHVREQPMWRVVNTSETHEDSPDEEQHDLRGNLRLIAGFSALMLVLASMGWVLAEVAGALTDRFNLNASLVGALMTAVVTSLPELVTTLAAVHRGALQLAIGGIVGGNTFDTLFLMLSDVAYRDGSLYQAVSPQDYFWLAIGLVMTAVLLLGLLVRQKSGPGGIGFESVSLLGIYGGAIALQALG</sequence>
<keyword evidence="8" id="KW-1185">Reference proteome</keyword>
<keyword evidence="4 5" id="KW-0472">Membrane</keyword>
<dbReference type="Gene3D" id="1.20.1420.30">
    <property type="entry name" value="NCX, central ion-binding region"/>
    <property type="match status" value="2"/>
</dbReference>
<gene>
    <name evidence="7" type="ORF">B0E33_14790</name>
</gene>
<keyword evidence="2 5" id="KW-0812">Transmembrane</keyword>